<dbReference type="RefSeq" id="WP_379013093.1">
    <property type="nucleotide sequence ID" value="NZ_JBHSDC010000009.1"/>
</dbReference>
<gene>
    <name evidence="3" type="ORF">ACFOW1_06695</name>
</gene>
<keyword evidence="2" id="KW-0812">Transmembrane</keyword>
<evidence type="ECO:0000256" key="1">
    <source>
        <dbReference type="SAM" id="MobiDB-lite"/>
    </source>
</evidence>
<accession>A0ABV8PX72</accession>
<evidence type="ECO:0000256" key="2">
    <source>
        <dbReference type="SAM" id="Phobius"/>
    </source>
</evidence>
<protein>
    <submittedName>
        <fullName evidence="3">Spy/CpxP family protein refolding chaperone</fullName>
    </submittedName>
</protein>
<dbReference type="Proteomes" id="UP001595906">
    <property type="component" value="Unassembled WGS sequence"/>
</dbReference>
<evidence type="ECO:0000313" key="3">
    <source>
        <dbReference type="EMBL" id="MFC4231569.1"/>
    </source>
</evidence>
<name>A0ABV8PX72_9BACT</name>
<keyword evidence="2" id="KW-0472">Membrane</keyword>
<dbReference type="Gene3D" id="1.20.120.1490">
    <property type="match status" value="1"/>
</dbReference>
<reference evidence="4" key="1">
    <citation type="journal article" date="2019" name="Int. J. Syst. Evol. Microbiol.">
        <title>The Global Catalogue of Microorganisms (GCM) 10K type strain sequencing project: providing services to taxonomists for standard genome sequencing and annotation.</title>
        <authorList>
            <consortium name="The Broad Institute Genomics Platform"/>
            <consortium name="The Broad Institute Genome Sequencing Center for Infectious Disease"/>
            <person name="Wu L."/>
            <person name="Ma J."/>
        </authorList>
    </citation>
    <scope>NUCLEOTIDE SEQUENCE [LARGE SCALE GENOMIC DNA]</scope>
    <source>
        <strain evidence="4">CECT 8010</strain>
    </source>
</reference>
<feature type="compositionally biased region" description="Basic and acidic residues" evidence="1">
    <location>
        <begin position="165"/>
        <end position="178"/>
    </location>
</feature>
<dbReference type="EMBL" id="JBHSDC010000009">
    <property type="protein sequence ID" value="MFC4231569.1"/>
    <property type="molecule type" value="Genomic_DNA"/>
</dbReference>
<feature type="compositionally biased region" description="Pro residues" evidence="1">
    <location>
        <begin position="184"/>
        <end position="195"/>
    </location>
</feature>
<feature type="transmembrane region" description="Helical" evidence="2">
    <location>
        <begin position="9"/>
        <end position="30"/>
    </location>
</feature>
<proteinExistence type="predicted"/>
<keyword evidence="2" id="KW-1133">Transmembrane helix</keyword>
<keyword evidence="4" id="KW-1185">Reference proteome</keyword>
<feature type="region of interest" description="Disordered" evidence="1">
    <location>
        <begin position="153"/>
        <end position="204"/>
    </location>
</feature>
<evidence type="ECO:0000313" key="4">
    <source>
        <dbReference type="Proteomes" id="UP001595906"/>
    </source>
</evidence>
<organism evidence="3 4">
    <name type="scientific">Parasediminibacterium paludis</name>
    <dbReference type="NCBI Taxonomy" id="908966"/>
    <lineage>
        <taxon>Bacteria</taxon>
        <taxon>Pseudomonadati</taxon>
        <taxon>Bacteroidota</taxon>
        <taxon>Chitinophagia</taxon>
        <taxon>Chitinophagales</taxon>
        <taxon>Chitinophagaceae</taxon>
        <taxon>Parasediminibacterium</taxon>
    </lineage>
</organism>
<comment type="caution">
    <text evidence="3">The sequence shown here is derived from an EMBL/GenBank/DDBJ whole genome shotgun (WGS) entry which is preliminary data.</text>
</comment>
<sequence length="204" mass="22733">MNYFNKNKWWLTAVIALLVVNTATLTIFWLERKGHDLLGARPKGGEAQAFIIKELALDSIQQVQYLELVKAHRNGTNAIKKELKDAKDSFYNLLGDSLINDAVVKQAAERASAIEAQLDLLTFKHFQQIRSICTPKQKAKFDTIIKTVVKMMGPNQERPQGPPPPHDKHQGERPKEPPPEDGEGPPPPMDGNGPPPDHRGPPRG</sequence>